<dbReference type="CDD" id="cd11008">
    <property type="entry name" value="M35_deuterolysin_like"/>
    <property type="match status" value="1"/>
</dbReference>
<organism evidence="14 15">
    <name type="scientific">Plectosphaerella cucumerina</name>
    <dbReference type="NCBI Taxonomy" id="40658"/>
    <lineage>
        <taxon>Eukaryota</taxon>
        <taxon>Fungi</taxon>
        <taxon>Dikarya</taxon>
        <taxon>Ascomycota</taxon>
        <taxon>Pezizomycotina</taxon>
        <taxon>Sordariomycetes</taxon>
        <taxon>Hypocreomycetidae</taxon>
        <taxon>Glomerellales</taxon>
        <taxon>Plectosphaerellaceae</taxon>
        <taxon>Plectosphaerella</taxon>
    </lineage>
</organism>
<evidence type="ECO:0000256" key="6">
    <source>
        <dbReference type="ARBA" id="ARBA00022729"/>
    </source>
</evidence>
<proteinExistence type="inferred from homology"/>
<feature type="binding site" evidence="12">
    <location>
        <position position="304"/>
    </location>
    <ligand>
        <name>Zn(2+)</name>
        <dbReference type="ChEBI" id="CHEBI:29105"/>
        <note>catalytic</note>
    </ligand>
</feature>
<keyword evidence="15" id="KW-1185">Reference proteome</keyword>
<comment type="similarity">
    <text evidence="2 13">Belongs to the peptidase M35 family.</text>
</comment>
<dbReference type="InterPro" id="IPR050414">
    <property type="entry name" value="Fungal_M35_metalloproteases"/>
</dbReference>
<dbReference type="EC" id="3.4.24.39" evidence="13"/>
<evidence type="ECO:0000256" key="7">
    <source>
        <dbReference type="ARBA" id="ARBA00022801"/>
    </source>
</evidence>
<keyword evidence="9 13" id="KW-0482">Metalloprotease</keyword>
<evidence type="ECO:0000256" key="8">
    <source>
        <dbReference type="ARBA" id="ARBA00022833"/>
    </source>
</evidence>
<keyword evidence="7 13" id="KW-0378">Hydrolase</keyword>
<keyword evidence="8 12" id="KW-0862">Zinc</keyword>
<comment type="caution">
    <text evidence="14">The sequence shown here is derived from an EMBL/GenBank/DDBJ whole genome shotgun (WGS) entry which is preliminary data.</text>
</comment>
<keyword evidence="4 13" id="KW-0165">Cleavage on pair of basic residues</keyword>
<sequence>MKFSTTALFASAWATALAGPAKRESPLSLTLDLVGNTAVKATITNTGSEPLKVLKTGTILDEHEVEKVQVFSGAQKISFDGIRIWLDTHALTEKNFRTLRAGEVVEVEFDVAIDHDLAAGGSFDISAAGGLSYASANSTDICGYARFTSNVLTAQVDGLAAASLRHERREALRRRVLVDNDCNARQQAQIKTALTGASALALKAAEAARTGPAARMTDFFKSSTAQTRRTVADRFAGIATEMAATSAGNIRQHCTDIVGGVCSDGAVAYAMPWQDTMVNCPSWFQYPATTDDCRGVSQAMVTIHEATQ</sequence>
<name>A0A8K0X6X9_9PEZI</name>
<dbReference type="SUPFAM" id="SSF55486">
    <property type="entry name" value="Metalloproteases ('zincins'), catalytic domain"/>
    <property type="match status" value="1"/>
</dbReference>
<dbReference type="AlphaFoldDB" id="A0A8K0X6X9"/>
<evidence type="ECO:0000256" key="11">
    <source>
        <dbReference type="PIRSR" id="PIRSR601384-1"/>
    </source>
</evidence>
<keyword evidence="3 13" id="KW-0645">Protease</keyword>
<dbReference type="GO" id="GO:0005576">
    <property type="term" value="C:extracellular region"/>
    <property type="evidence" value="ECO:0007669"/>
    <property type="project" value="UniProtKB-SubCell"/>
</dbReference>
<feature type="chain" id="PRO_5035487548" description="Neutral protease 2" evidence="13">
    <location>
        <begin position="19"/>
        <end position="308"/>
    </location>
</feature>
<evidence type="ECO:0000256" key="5">
    <source>
        <dbReference type="ARBA" id="ARBA00022723"/>
    </source>
</evidence>
<dbReference type="InterPro" id="IPR001384">
    <property type="entry name" value="Peptidase_M35"/>
</dbReference>
<dbReference type="PRINTS" id="PR00768">
    <property type="entry name" value="DEUTEROLYSIN"/>
</dbReference>
<dbReference type="GO" id="GO:0046872">
    <property type="term" value="F:metal ion binding"/>
    <property type="evidence" value="ECO:0007669"/>
    <property type="project" value="UniProtKB-KW"/>
</dbReference>
<comment type="cofactor">
    <cofactor evidence="12 13">
        <name>Zn(2+)</name>
        <dbReference type="ChEBI" id="CHEBI:29105"/>
    </cofactor>
    <text evidence="12 13">Binds 1 zinc ion per subunit.</text>
</comment>
<evidence type="ECO:0000313" key="15">
    <source>
        <dbReference type="Proteomes" id="UP000813385"/>
    </source>
</evidence>
<dbReference type="PANTHER" id="PTHR37016:SF3">
    <property type="entry name" value="NEUTRAL PROTEASE 2-RELATED"/>
    <property type="match status" value="1"/>
</dbReference>
<evidence type="ECO:0000313" key="14">
    <source>
        <dbReference type="EMBL" id="KAH7367366.1"/>
    </source>
</evidence>
<keyword evidence="6 13" id="KW-0732">Signal</keyword>
<dbReference type="Pfam" id="PF02102">
    <property type="entry name" value="Peptidase_M35"/>
    <property type="match status" value="1"/>
</dbReference>
<evidence type="ECO:0000256" key="3">
    <source>
        <dbReference type="ARBA" id="ARBA00022670"/>
    </source>
</evidence>
<gene>
    <name evidence="14" type="ORF">B0T11DRAFT_275183</name>
</gene>
<reference evidence="14" key="1">
    <citation type="journal article" date="2021" name="Nat. Commun.">
        <title>Genetic determinants of endophytism in the Arabidopsis root mycobiome.</title>
        <authorList>
            <person name="Mesny F."/>
            <person name="Miyauchi S."/>
            <person name="Thiergart T."/>
            <person name="Pickel B."/>
            <person name="Atanasova L."/>
            <person name="Karlsson M."/>
            <person name="Huettel B."/>
            <person name="Barry K.W."/>
            <person name="Haridas S."/>
            <person name="Chen C."/>
            <person name="Bauer D."/>
            <person name="Andreopoulos W."/>
            <person name="Pangilinan J."/>
            <person name="LaButti K."/>
            <person name="Riley R."/>
            <person name="Lipzen A."/>
            <person name="Clum A."/>
            <person name="Drula E."/>
            <person name="Henrissat B."/>
            <person name="Kohler A."/>
            <person name="Grigoriev I.V."/>
            <person name="Martin F.M."/>
            <person name="Hacquard S."/>
        </authorList>
    </citation>
    <scope>NUCLEOTIDE SEQUENCE</scope>
    <source>
        <strain evidence="14">MPI-CAGE-AT-0016</strain>
    </source>
</reference>
<feature type="signal peptide" evidence="13">
    <location>
        <begin position="1"/>
        <end position="18"/>
    </location>
</feature>
<dbReference type="GO" id="GO:0004222">
    <property type="term" value="F:metalloendopeptidase activity"/>
    <property type="evidence" value="ECO:0007669"/>
    <property type="project" value="InterPro"/>
</dbReference>
<dbReference type="Proteomes" id="UP000813385">
    <property type="component" value="Unassembled WGS sequence"/>
</dbReference>
<evidence type="ECO:0000256" key="1">
    <source>
        <dbReference type="ARBA" id="ARBA00001187"/>
    </source>
</evidence>
<comment type="subcellular location">
    <subcellularLocation>
        <location evidence="13">Secreted</location>
    </subcellularLocation>
</comment>
<comment type="catalytic activity">
    <reaction evidence="1 13">
        <text>Preferential cleavage of bonds with hydrophobic residues in P1'. Also 3-Asn-|-Gln-4 and 8-Gly-|-Ser-9 bonds in insulin B chain.</text>
        <dbReference type="EC" id="3.4.24.39"/>
    </reaction>
</comment>
<dbReference type="GO" id="GO:0006508">
    <property type="term" value="P:proteolysis"/>
    <property type="evidence" value="ECO:0007669"/>
    <property type="project" value="UniProtKB-KW"/>
</dbReference>
<evidence type="ECO:0000256" key="4">
    <source>
        <dbReference type="ARBA" id="ARBA00022685"/>
    </source>
</evidence>
<accession>A0A8K0X6X9</accession>
<keyword evidence="5 12" id="KW-0479">Metal-binding</keyword>
<keyword evidence="13" id="KW-0964">Secreted</keyword>
<evidence type="ECO:0000256" key="13">
    <source>
        <dbReference type="RuleBase" id="RU361126"/>
    </source>
</evidence>
<evidence type="ECO:0000256" key="2">
    <source>
        <dbReference type="ARBA" id="ARBA00010279"/>
    </source>
</evidence>
<feature type="active site" evidence="11">
    <location>
        <position position="305"/>
    </location>
</feature>
<comment type="function">
    <text evidence="13">Secreted metalloproteinase that allows assimilation of proteinaceous substrates. Shows high activities on basic nuclear substrates such as histone and protamine.</text>
</comment>
<evidence type="ECO:0000256" key="12">
    <source>
        <dbReference type="PIRSR" id="PIRSR601384-2"/>
    </source>
</evidence>
<dbReference type="OrthoDB" id="412874at2759"/>
<evidence type="ECO:0000256" key="10">
    <source>
        <dbReference type="ARBA" id="ARBA00023145"/>
    </source>
</evidence>
<keyword evidence="10" id="KW-0865">Zymogen</keyword>
<dbReference type="InterPro" id="IPR024079">
    <property type="entry name" value="MetalloPept_cat_dom_sf"/>
</dbReference>
<evidence type="ECO:0000256" key="9">
    <source>
        <dbReference type="ARBA" id="ARBA00023049"/>
    </source>
</evidence>
<dbReference type="PANTHER" id="PTHR37016">
    <property type="match status" value="1"/>
</dbReference>
<dbReference type="Gene3D" id="3.40.390.10">
    <property type="entry name" value="Collagenase (Catalytic Domain)"/>
    <property type="match status" value="1"/>
</dbReference>
<dbReference type="Gene3D" id="2.60.40.2970">
    <property type="match status" value="1"/>
</dbReference>
<dbReference type="EMBL" id="JAGPXD010000002">
    <property type="protein sequence ID" value="KAH7367366.1"/>
    <property type="molecule type" value="Genomic_DNA"/>
</dbReference>
<protein>
    <recommendedName>
        <fullName evidence="13">Neutral protease 2</fullName>
        <ecNumber evidence="13">3.4.24.39</ecNumber>
    </recommendedName>
    <alternativeName>
        <fullName evidence="13">Deuterolysin</fullName>
    </alternativeName>
</protein>